<evidence type="ECO:0000256" key="3">
    <source>
        <dbReference type="ARBA" id="ARBA00022741"/>
    </source>
</evidence>
<evidence type="ECO:0000256" key="1">
    <source>
        <dbReference type="ARBA" id="ARBA00004496"/>
    </source>
</evidence>
<dbReference type="GO" id="GO:0004386">
    <property type="term" value="F:helicase activity"/>
    <property type="evidence" value="ECO:0007669"/>
    <property type="project" value="UniProtKB-KW"/>
</dbReference>
<organism evidence="9 10">
    <name type="scientific">Turnera subulata</name>
    <dbReference type="NCBI Taxonomy" id="218843"/>
    <lineage>
        <taxon>Eukaryota</taxon>
        <taxon>Viridiplantae</taxon>
        <taxon>Streptophyta</taxon>
        <taxon>Embryophyta</taxon>
        <taxon>Tracheophyta</taxon>
        <taxon>Spermatophyta</taxon>
        <taxon>Magnoliopsida</taxon>
        <taxon>eudicotyledons</taxon>
        <taxon>Gunneridae</taxon>
        <taxon>Pentapetalae</taxon>
        <taxon>rosids</taxon>
        <taxon>fabids</taxon>
        <taxon>Malpighiales</taxon>
        <taxon>Passifloraceae</taxon>
        <taxon>Turnera</taxon>
    </lineage>
</organism>
<keyword evidence="3" id="KW-0547">Nucleotide-binding</keyword>
<dbReference type="EMBL" id="JAKUCV010003462">
    <property type="protein sequence ID" value="KAJ4838865.1"/>
    <property type="molecule type" value="Genomic_DNA"/>
</dbReference>
<evidence type="ECO:0000259" key="8">
    <source>
        <dbReference type="Pfam" id="PF21634"/>
    </source>
</evidence>
<dbReference type="PANTHER" id="PTHR45418">
    <property type="entry name" value="CANCER/TESTIS ANTIGEN 55"/>
    <property type="match status" value="1"/>
</dbReference>
<evidence type="ECO:0000256" key="7">
    <source>
        <dbReference type="SAM" id="MobiDB-lite"/>
    </source>
</evidence>
<feature type="compositionally biased region" description="Low complexity" evidence="7">
    <location>
        <begin position="1265"/>
        <end position="1280"/>
    </location>
</feature>
<feature type="compositionally biased region" description="Pro residues" evidence="7">
    <location>
        <begin position="469"/>
        <end position="502"/>
    </location>
</feature>
<feature type="compositionally biased region" description="Low complexity" evidence="7">
    <location>
        <begin position="519"/>
        <end position="536"/>
    </location>
</feature>
<reference evidence="9" key="2">
    <citation type="journal article" date="2023" name="Plants (Basel)">
        <title>Annotation of the Turnera subulata (Passifloraceae) Draft Genome Reveals the S-Locus Evolved after the Divergence of Turneroideae from Passifloroideae in a Stepwise Manner.</title>
        <authorList>
            <person name="Henning P.M."/>
            <person name="Roalson E.H."/>
            <person name="Mir W."/>
            <person name="McCubbin A.G."/>
            <person name="Shore J.S."/>
        </authorList>
    </citation>
    <scope>NUCLEOTIDE SEQUENCE</scope>
    <source>
        <strain evidence="9">F60SS</strain>
    </source>
</reference>
<feature type="region of interest" description="Disordered" evidence="7">
    <location>
        <begin position="439"/>
        <end position="576"/>
    </location>
</feature>
<comment type="subcellular location">
    <subcellularLocation>
        <location evidence="1">Cytoplasm</location>
    </subcellularLocation>
</comment>
<keyword evidence="6" id="KW-0067">ATP-binding</keyword>
<feature type="domain" description="Helicase MOV-10-like beta-barrel" evidence="8">
    <location>
        <begin position="55"/>
        <end position="128"/>
    </location>
</feature>
<evidence type="ECO:0000313" key="9">
    <source>
        <dbReference type="EMBL" id="KAJ4838865.1"/>
    </source>
</evidence>
<keyword evidence="2" id="KW-0963">Cytoplasm</keyword>
<proteinExistence type="predicted"/>
<feature type="compositionally biased region" description="Low complexity" evidence="7">
    <location>
        <begin position="1128"/>
        <end position="1152"/>
    </location>
</feature>
<feature type="compositionally biased region" description="Polar residues" evidence="7">
    <location>
        <begin position="542"/>
        <end position="562"/>
    </location>
</feature>
<name>A0A9Q0FY68_9ROSI</name>
<feature type="compositionally biased region" description="Low complexity" evidence="7">
    <location>
        <begin position="1164"/>
        <end position="1200"/>
    </location>
</feature>
<keyword evidence="4" id="KW-0378">Hydrolase</keyword>
<evidence type="ECO:0000313" key="10">
    <source>
        <dbReference type="Proteomes" id="UP001141552"/>
    </source>
</evidence>
<feature type="compositionally biased region" description="Pro residues" evidence="7">
    <location>
        <begin position="1201"/>
        <end position="1248"/>
    </location>
</feature>
<keyword evidence="10" id="KW-1185">Reference proteome</keyword>
<dbReference type="OrthoDB" id="6513042at2759"/>
<dbReference type="GO" id="GO:0016787">
    <property type="term" value="F:hydrolase activity"/>
    <property type="evidence" value="ECO:0007669"/>
    <property type="project" value="UniProtKB-KW"/>
</dbReference>
<feature type="region of interest" description="Disordered" evidence="7">
    <location>
        <begin position="1164"/>
        <end position="1302"/>
    </location>
</feature>
<dbReference type="Gene3D" id="3.40.50.300">
    <property type="entry name" value="P-loop containing nucleotide triphosphate hydrolases"/>
    <property type="match status" value="3"/>
</dbReference>
<dbReference type="PANTHER" id="PTHR45418:SF1">
    <property type="entry name" value="CANCER_TESTIS ANTIGEN 55"/>
    <property type="match status" value="1"/>
</dbReference>
<feature type="region of interest" description="Disordered" evidence="7">
    <location>
        <begin position="1108"/>
        <end position="1152"/>
    </location>
</feature>
<gene>
    <name evidence="9" type="ORF">Tsubulata_010901</name>
</gene>
<evidence type="ECO:0000256" key="5">
    <source>
        <dbReference type="ARBA" id="ARBA00022806"/>
    </source>
</evidence>
<feature type="compositionally biased region" description="Low complexity" evidence="7">
    <location>
        <begin position="1108"/>
        <end position="1121"/>
    </location>
</feature>
<protein>
    <recommendedName>
        <fullName evidence="8">Helicase MOV-10-like beta-barrel domain-containing protein</fullName>
    </recommendedName>
</protein>
<sequence>SMVSIKFYAYFLGFDKYIHLEQKWSEFKLKNITLKLQEAAISKKSGREKDCSYKEDSKTFVAFELDSAREKRPFLLSRDFVFVKPSDSKAEPFQGIVYRVLKSTQVLVEFGDDFHRQYYSACRYDVSFSFNRLCLKRAHQAIEAAAHPSFRKLLFPDYFSRKSIPAPSLFTFCNHTLDANQRAAIRQILSCKGPAPYLVEGPLCAPHKVLSRTGLAIEEAVIQIYQSSAKNRILLCAPFNSTCDVLMRSLKKSIPEPQIFRTNAAFREVDGISSCPAPWKVSVLLVPHFRKYRVILSTFISSFRLHNEGIAAGHFTHIFLIDASSAIEPEVMVPLAHLANEETTVIVSGAPGNRSGWLHSDIARNNGLKVSYFERLQEIEPYKNLDPMFIRQLNDPQRKSHKNTYIFASSSYLHPNFSNLLQLLCHQHLGPQQLLTHLQAASSESSKPSLLSPTHPPLPSKPSPKAAQTPPPAKPSPKAAPSPPLAKPSPKAAPSPPNPLPSKPSSSFLQPTTNPLPSPSSAKASLLPLRSPTSSPKPLPSFITTLRPTLDSGDQQTKASYMSPSSSPKPLPSFKPTLQPTLDSGGQQTKASYMWVEKGAMPIYVIPKDIKELIKKDKIPEILKKPLTPSTYRDYFAALLYAEDFYIEKWSEFELKDITLKLQEAAISKKLGREKDSSYKEDNKTFVAFELDSAREKRPFILSRDFVFVKPSERKAEPFQGIVYRVVKSTQVLVEFGEDFHRQYYSACRYDVSFSFNRVCLKRAHQAIEAASHPSFRKLLFPDYFSRNSIPAPSLFTFCNHTLDANQKAAIRQILSCKGPAPYLVEGPLCVTDGTTRRSPKVLSRTGLAIEEAVIQIYQSSAKNRILLCTPINSTCDVLMRSLKKSIPEPQIFRANAAFREIDGVPIDILASCPIEGECFACPSLQELRKYRVILSTFISSFRLHNEGIAAGHFTHIFLVDASSATEPEVMVPLAHLAIEETNVIVSGAPGNRSGWVRSDIARYNGLRVSYFERLRESVPYKNLDPMFIRQLDDPPPKSDENAYIFASSSYKLFVTGFLRFEDLRDHHSDDAYRDRTSSSRARYAPTYSYRPAPLSLQDESLSKLLQSSSTSSKLLQSSSTPAPPAPRSSTSSNSLSAFSASTTGTYRPPVVSSSRVSSIYTHSASSSSHILPRPASSESSKPSLLSPTYLPSKPSSKPAQTPPPAKPSPKAAPSPPLAKPSPKAAPSPPLAKPSPKAAPSPPNPLPSKPSSSFLKPTTIPLPSPSSAKASLLPLRSPTSSPKPLPSFKPTLRPTLDSGDQQTKASYVWVEKGAMPIYVIPEDIKELIKNDKTPKVLKNPLTPSSYRDYFAALLYAEDFYIEKWSEFKLKNITLKLQEAAISKKSARDRDSSYKEDNKTFVAFELDSARENRPFILSRDFVFVKPSERKAEPFQSTQVLVEFGDDFHRQYYSACRYDVSFSFNRVCLKRAHQAIEAASHPSFRKLLFPDYFSRNSIPAPSLFTFCNHTLDANQRAAIRQILSCKGPAPYLVEGPLCVTDGTTKRSPKVLSRTGLAIEEAVIQIYQSSAKNRILLCTPINSTCDVLMRSLKKSIPEPQIFRANAAFREIDGVPIDILASCPIEGECFACPSLQELRKYRVILSTFISSFRLHNEGVAAGHFTHIFLVDASSATEPEVMVPLAHLANEETNVIVSGAPGNRSGWVRSDIARYNGLRVSYFERLRESVPYKNLDPMFIRQLDDPPHKSDENAYIFASSSYF</sequence>
<feature type="non-terminal residue" evidence="9">
    <location>
        <position position="1758"/>
    </location>
</feature>
<dbReference type="GO" id="GO:0005524">
    <property type="term" value="F:ATP binding"/>
    <property type="evidence" value="ECO:0007669"/>
    <property type="project" value="UniProtKB-KW"/>
</dbReference>
<feature type="compositionally biased region" description="Low complexity" evidence="7">
    <location>
        <begin position="442"/>
        <end position="453"/>
    </location>
</feature>
<dbReference type="InterPro" id="IPR049080">
    <property type="entry name" value="MOV-10-like_beta-barrel"/>
</dbReference>
<evidence type="ECO:0000256" key="4">
    <source>
        <dbReference type="ARBA" id="ARBA00022801"/>
    </source>
</evidence>
<evidence type="ECO:0000256" key="6">
    <source>
        <dbReference type="ARBA" id="ARBA00022840"/>
    </source>
</evidence>
<accession>A0A9Q0FY68</accession>
<reference evidence="9" key="1">
    <citation type="submission" date="2022-02" db="EMBL/GenBank/DDBJ databases">
        <authorList>
            <person name="Henning P.M."/>
            <person name="McCubbin A.G."/>
            <person name="Shore J.S."/>
        </authorList>
    </citation>
    <scope>NUCLEOTIDE SEQUENCE</scope>
    <source>
        <strain evidence="9">F60SS</strain>
        <tissue evidence="9">Leaves</tissue>
    </source>
</reference>
<evidence type="ECO:0000256" key="2">
    <source>
        <dbReference type="ARBA" id="ARBA00022490"/>
    </source>
</evidence>
<comment type="caution">
    <text evidence="9">The sequence shown here is derived from an EMBL/GenBank/DDBJ whole genome shotgun (WGS) entry which is preliminary data.</text>
</comment>
<dbReference type="Proteomes" id="UP001141552">
    <property type="component" value="Unassembled WGS sequence"/>
</dbReference>
<dbReference type="Pfam" id="PF21634">
    <property type="entry name" value="MOV-10_beta-barrel"/>
    <property type="match status" value="2"/>
</dbReference>
<dbReference type="GO" id="GO:0005737">
    <property type="term" value="C:cytoplasm"/>
    <property type="evidence" value="ECO:0007669"/>
    <property type="project" value="UniProtKB-SubCell"/>
</dbReference>
<keyword evidence="5" id="KW-0347">Helicase</keyword>
<feature type="domain" description="Helicase MOV-10-like beta-barrel" evidence="8">
    <location>
        <begin position="681"/>
        <end position="754"/>
    </location>
</feature>
<dbReference type="InterPro" id="IPR027417">
    <property type="entry name" value="P-loop_NTPase"/>
</dbReference>